<reference evidence="1 2" key="1">
    <citation type="submission" date="2020-08" db="EMBL/GenBank/DDBJ databases">
        <title>Genomic Encyclopedia of Type Strains, Phase IV (KMG-IV): sequencing the most valuable type-strain genomes for metagenomic binning, comparative biology and taxonomic classification.</title>
        <authorList>
            <person name="Goeker M."/>
        </authorList>
    </citation>
    <scope>NUCLEOTIDE SEQUENCE [LARGE SCALE GENOMIC DNA]</scope>
    <source>
        <strain evidence="1 2">DSM 16325</strain>
    </source>
</reference>
<organism evidence="1 2">
    <name type="scientific">Anoxybacteroides tepidamans</name>
    <dbReference type="NCBI Taxonomy" id="265948"/>
    <lineage>
        <taxon>Bacteria</taxon>
        <taxon>Bacillati</taxon>
        <taxon>Bacillota</taxon>
        <taxon>Bacilli</taxon>
        <taxon>Bacillales</taxon>
        <taxon>Anoxybacillaceae</taxon>
        <taxon>Anoxybacteroides</taxon>
    </lineage>
</organism>
<gene>
    <name evidence="1" type="ORF">HNQ34_001635</name>
</gene>
<dbReference type="AlphaFoldDB" id="A0A7W8MV52"/>
<name>A0A7W8MV52_9BACL</name>
<sequence length="41" mass="4744">MVEASEFTSGVGAWTILRVQNVKAFRHGRYRNEASSFLHKY</sequence>
<dbReference type="EMBL" id="JACHEP010000006">
    <property type="protein sequence ID" value="MBB5324538.1"/>
    <property type="molecule type" value="Genomic_DNA"/>
</dbReference>
<evidence type="ECO:0000313" key="1">
    <source>
        <dbReference type="EMBL" id="MBB5324538.1"/>
    </source>
</evidence>
<protein>
    <submittedName>
        <fullName evidence="1">Uncharacterized protein</fullName>
    </submittedName>
</protein>
<dbReference type="Proteomes" id="UP000520011">
    <property type="component" value="Unassembled WGS sequence"/>
</dbReference>
<evidence type="ECO:0000313" key="2">
    <source>
        <dbReference type="Proteomes" id="UP000520011"/>
    </source>
</evidence>
<comment type="caution">
    <text evidence="1">The sequence shown here is derived from an EMBL/GenBank/DDBJ whole genome shotgun (WGS) entry which is preliminary data.</text>
</comment>
<accession>A0A7W8MV52</accession>
<proteinExistence type="predicted"/>
<keyword evidence="2" id="KW-1185">Reference proteome</keyword>
<dbReference type="RefSeq" id="WP_281375943.1">
    <property type="nucleotide sequence ID" value="NZ_JACHEP010000006.1"/>
</dbReference>